<reference evidence="4" key="2">
    <citation type="submission" date="2022-06" db="UniProtKB">
        <authorList>
            <consortium name="EnsemblMetazoa"/>
        </authorList>
    </citation>
    <scope>IDENTIFICATION</scope>
</reference>
<dbReference type="InterPro" id="IPR029058">
    <property type="entry name" value="AB_hydrolase_fold"/>
</dbReference>
<feature type="transmembrane region" description="Helical" evidence="1">
    <location>
        <begin position="39"/>
        <end position="60"/>
    </location>
</feature>
<evidence type="ECO:0000259" key="2">
    <source>
        <dbReference type="Pfam" id="PF00561"/>
    </source>
</evidence>
<dbReference type="PANTHER" id="PTHR12277">
    <property type="entry name" value="ALPHA/BETA HYDROLASE DOMAIN-CONTAINING PROTEIN"/>
    <property type="match status" value="1"/>
</dbReference>
<organism evidence="4 5">
    <name type="scientific">Onchocerca volvulus</name>
    <dbReference type="NCBI Taxonomy" id="6282"/>
    <lineage>
        <taxon>Eukaryota</taxon>
        <taxon>Metazoa</taxon>
        <taxon>Ecdysozoa</taxon>
        <taxon>Nematoda</taxon>
        <taxon>Chromadorea</taxon>
        <taxon>Rhabditida</taxon>
        <taxon>Spirurina</taxon>
        <taxon>Spiruromorpha</taxon>
        <taxon>Filarioidea</taxon>
        <taxon>Onchocercidae</taxon>
        <taxon>Onchocerca</taxon>
    </lineage>
</organism>
<keyword evidence="5" id="KW-1185">Reference proteome</keyword>
<keyword evidence="1" id="KW-0472">Membrane</keyword>
<dbReference type="AlphaFoldDB" id="A0A8R1Y234"/>
<dbReference type="GO" id="GO:0052651">
    <property type="term" value="P:monoacylglycerol catabolic process"/>
    <property type="evidence" value="ECO:0007669"/>
    <property type="project" value="TreeGrafter"/>
</dbReference>
<dbReference type="Pfam" id="PF22990">
    <property type="entry name" value="ABHD16_N"/>
    <property type="match status" value="1"/>
</dbReference>
<dbReference type="InterPro" id="IPR000073">
    <property type="entry name" value="AB_hydrolase_1"/>
</dbReference>
<keyword evidence="1" id="KW-1133">Transmembrane helix</keyword>
<feature type="domain" description="Phosphatidylserine Lipase ABHD16 N-terminal" evidence="3">
    <location>
        <begin position="7"/>
        <end position="127"/>
    </location>
</feature>
<dbReference type="GO" id="GO:0012505">
    <property type="term" value="C:endomembrane system"/>
    <property type="evidence" value="ECO:0007669"/>
    <property type="project" value="TreeGrafter"/>
</dbReference>
<dbReference type="GO" id="GO:0006660">
    <property type="term" value="P:phosphatidylserine catabolic process"/>
    <property type="evidence" value="ECO:0007669"/>
    <property type="project" value="TreeGrafter"/>
</dbReference>
<name>A0A8R1Y234_ONCVO</name>
<dbReference type="Gene3D" id="3.40.50.1820">
    <property type="entry name" value="alpha/beta hydrolase"/>
    <property type="match status" value="1"/>
</dbReference>
<protein>
    <submittedName>
        <fullName evidence="4">AB hydrolase-1 domain-containing protein</fullName>
    </submittedName>
</protein>
<evidence type="ECO:0000313" key="4">
    <source>
        <dbReference type="EnsemblMetazoa" id="OVOC7512.1"/>
    </source>
</evidence>
<accession>A0A8R1Y234</accession>
<dbReference type="Proteomes" id="UP000024404">
    <property type="component" value="Unassembled WGS sequence"/>
</dbReference>
<evidence type="ECO:0000259" key="3">
    <source>
        <dbReference type="Pfam" id="PF22990"/>
    </source>
</evidence>
<evidence type="ECO:0000313" key="5">
    <source>
        <dbReference type="Proteomes" id="UP000024404"/>
    </source>
</evidence>
<reference evidence="5" key="1">
    <citation type="submission" date="2013-10" db="EMBL/GenBank/DDBJ databases">
        <title>Genome sequencing of Onchocerca volvulus.</title>
        <authorList>
            <person name="Cotton J."/>
            <person name="Tsai J."/>
            <person name="Stanley E."/>
            <person name="Tracey A."/>
            <person name="Holroyd N."/>
            <person name="Lustigman S."/>
            <person name="Berriman M."/>
        </authorList>
    </citation>
    <scope>NUCLEOTIDE SEQUENCE</scope>
</reference>
<dbReference type="EMBL" id="CMVM020000213">
    <property type="status" value="NOT_ANNOTATED_CDS"/>
    <property type="molecule type" value="Genomic_DNA"/>
</dbReference>
<dbReference type="InterPro" id="IPR054518">
    <property type="entry name" value="ABHD16_N"/>
</dbReference>
<feature type="transmembrane region" description="Helical" evidence="1">
    <location>
        <begin position="72"/>
        <end position="92"/>
    </location>
</feature>
<dbReference type="PANTHER" id="PTHR12277:SF72">
    <property type="entry name" value="BAT5L PROTEIN"/>
    <property type="match status" value="1"/>
</dbReference>
<evidence type="ECO:0000256" key="1">
    <source>
        <dbReference type="SAM" id="Phobius"/>
    </source>
</evidence>
<dbReference type="SUPFAM" id="SSF53474">
    <property type="entry name" value="alpha/beta-Hydrolases"/>
    <property type="match status" value="1"/>
</dbReference>
<dbReference type="GO" id="GO:0047372">
    <property type="term" value="F:monoacylglycerol lipase activity"/>
    <property type="evidence" value="ECO:0007669"/>
    <property type="project" value="TreeGrafter"/>
</dbReference>
<sequence>MTPADILFNLIKGPKVYAYIRRHDTVFPSNSLEYVGETMLTVMNGCYTVCSVISPFLLLIAYNRSLLNGTNFIMLVKFTVTYYVIAISMRTAGRIFNPEYRRFADTLFEAHLHDRNAKALLQEYDYELFAAPIDFQARRQSRKYFKTPSRFTNAGNMLYITLRDCLSYNIIYTFARVLIYPGSAALLNKVIQSFLIENRQKLVVEKLIFSELSLSAIKGAIRGVLMTCEGNQVDTMFVDRREQGENGDILVITCEGNAGFYEAGIMPTPLALNYSVLGWNQPGFGESSGMPTPKQTIASIDVVIQYAIHKLGFAENQIVIYAWSIGGFPATWAAANYSNIRALILDATFDDLLPLAEAKMPTSWAPLVEFIIRTYFDMPIALQLASYHGPVTLIRRTHDEMIITAEGTNDERLASNRANNLLKSLLRARHSNLMNDDAELAVDIWLSATPLERISMVNACPLTSTMDSTESLTKQDQNILIYCLCSKYLIDFDSSHNTPLDLSLFTIPSSL</sequence>
<dbReference type="OMA" id="THCTQLP"/>
<proteinExistence type="predicted"/>
<dbReference type="GO" id="GO:0004620">
    <property type="term" value="F:phospholipase activity"/>
    <property type="evidence" value="ECO:0007669"/>
    <property type="project" value="TreeGrafter"/>
</dbReference>
<feature type="domain" description="AB hydrolase-1" evidence="2">
    <location>
        <begin position="251"/>
        <end position="364"/>
    </location>
</feature>
<dbReference type="EnsemblMetazoa" id="OVOC7512.1">
    <property type="protein sequence ID" value="OVOC7512.1"/>
    <property type="gene ID" value="WBGene00244321"/>
</dbReference>
<dbReference type="Pfam" id="PF00561">
    <property type="entry name" value="Abhydrolase_1"/>
    <property type="match status" value="1"/>
</dbReference>
<keyword evidence="1" id="KW-0812">Transmembrane</keyword>